<dbReference type="Pfam" id="PF00218">
    <property type="entry name" value="IGPS"/>
    <property type="match status" value="1"/>
</dbReference>
<proteinExistence type="inferred from homology"/>
<comment type="similarity">
    <text evidence="3 9">Belongs to the TrpC family.</text>
</comment>
<evidence type="ECO:0000256" key="8">
    <source>
        <dbReference type="ARBA" id="ARBA00023239"/>
    </source>
</evidence>
<dbReference type="AlphaFoldDB" id="A0A8J7KT73"/>
<dbReference type="InterPro" id="IPR013798">
    <property type="entry name" value="Indole-3-glycerol_P_synth_dom"/>
</dbReference>
<dbReference type="NCBIfam" id="NF001371">
    <property type="entry name" value="PRK00278.1-3"/>
    <property type="match status" value="1"/>
</dbReference>
<comment type="caution">
    <text evidence="11">The sequence shown here is derived from an EMBL/GenBank/DDBJ whole genome shotgun (WGS) entry which is preliminary data.</text>
</comment>
<dbReference type="SUPFAM" id="SSF51366">
    <property type="entry name" value="Ribulose-phoshate binding barrel"/>
    <property type="match status" value="1"/>
</dbReference>
<evidence type="ECO:0000259" key="10">
    <source>
        <dbReference type="Pfam" id="PF00218"/>
    </source>
</evidence>
<dbReference type="Proteomes" id="UP000622653">
    <property type="component" value="Unassembled WGS sequence"/>
</dbReference>
<evidence type="ECO:0000313" key="12">
    <source>
        <dbReference type="Proteomes" id="UP000622653"/>
    </source>
</evidence>
<evidence type="ECO:0000256" key="5">
    <source>
        <dbReference type="ARBA" id="ARBA00022793"/>
    </source>
</evidence>
<comment type="pathway">
    <text evidence="2 9">Amino-acid biosynthesis; L-tryptophan biosynthesis; L-tryptophan from chorismate: step 4/5.</text>
</comment>
<name>A0A8J7KT73_9BACL</name>
<evidence type="ECO:0000313" key="11">
    <source>
        <dbReference type="EMBL" id="MBF4501264.1"/>
    </source>
</evidence>
<keyword evidence="8 9" id="KW-0456">Lyase</keyword>
<comment type="catalytic activity">
    <reaction evidence="1 9">
        <text>1-(2-carboxyphenylamino)-1-deoxy-D-ribulose 5-phosphate + H(+) = (1S,2R)-1-C-(indol-3-yl)glycerol 3-phosphate + CO2 + H2O</text>
        <dbReference type="Rhea" id="RHEA:23476"/>
        <dbReference type="ChEBI" id="CHEBI:15377"/>
        <dbReference type="ChEBI" id="CHEBI:15378"/>
        <dbReference type="ChEBI" id="CHEBI:16526"/>
        <dbReference type="ChEBI" id="CHEBI:58613"/>
        <dbReference type="ChEBI" id="CHEBI:58866"/>
        <dbReference type="EC" id="4.1.1.48"/>
    </reaction>
</comment>
<feature type="domain" description="Indole-3-glycerol phosphate synthase" evidence="10">
    <location>
        <begin position="4"/>
        <end position="251"/>
    </location>
</feature>
<dbReference type="EC" id="4.1.1.48" evidence="9"/>
<dbReference type="CDD" id="cd00331">
    <property type="entry name" value="IGPS"/>
    <property type="match status" value="1"/>
</dbReference>
<keyword evidence="6 9" id="KW-0822">Tryptophan biosynthesis</keyword>
<dbReference type="InterPro" id="IPR001468">
    <property type="entry name" value="Indole-3-GlycerolPSynthase_CS"/>
</dbReference>
<gene>
    <name evidence="9 11" type="primary">trpC</name>
    <name evidence="11" type="ORF">IRY55_07810</name>
</gene>
<keyword evidence="5 9" id="KW-0210">Decarboxylase</keyword>
<evidence type="ECO:0000256" key="3">
    <source>
        <dbReference type="ARBA" id="ARBA00008737"/>
    </source>
</evidence>
<accession>A0A8J7KT73</accession>
<keyword evidence="7 9" id="KW-0057">Aromatic amino acid biosynthesis</keyword>
<keyword evidence="4 9" id="KW-0028">Amino-acid biosynthesis</keyword>
<sequence>MTILQKIMETKRQEVAALRAYPFQHEPRNIVSLVDRFEQSERMNIIAEVKRASPSKGMIHETVNPVKQASIYAQGGVTAISVLTDETYFKGSFDDLRAVAKAVDVPVLCKDFMMDEVQIQVAYDAGASVILLIVAALDDEVLQRLYTYATSLGLNVLVEVHTVEELKRALAIDAKLIGVNNRDLKTFTVDLATTEQIAEQFPFGEGRVLISESGLKHREEVERVRDAGATGVLVGETLMRAEDVASTIEQLQVTLHDKN</sequence>
<evidence type="ECO:0000256" key="1">
    <source>
        <dbReference type="ARBA" id="ARBA00001633"/>
    </source>
</evidence>
<dbReference type="GO" id="GO:0000162">
    <property type="term" value="P:L-tryptophan biosynthetic process"/>
    <property type="evidence" value="ECO:0007669"/>
    <property type="project" value="UniProtKB-UniRule"/>
</dbReference>
<dbReference type="InterPro" id="IPR011060">
    <property type="entry name" value="RibuloseP-bd_barrel"/>
</dbReference>
<evidence type="ECO:0000256" key="7">
    <source>
        <dbReference type="ARBA" id="ARBA00023141"/>
    </source>
</evidence>
<protein>
    <recommendedName>
        <fullName evidence="9">Indole-3-glycerol phosphate synthase</fullName>
        <shortName evidence="9">IGPS</shortName>
        <ecNumber evidence="9">4.1.1.48</ecNumber>
    </recommendedName>
</protein>
<evidence type="ECO:0000256" key="2">
    <source>
        <dbReference type="ARBA" id="ARBA00004696"/>
    </source>
</evidence>
<dbReference type="GO" id="GO:0004425">
    <property type="term" value="F:indole-3-glycerol-phosphate synthase activity"/>
    <property type="evidence" value="ECO:0007669"/>
    <property type="project" value="UniProtKB-UniRule"/>
</dbReference>
<dbReference type="HAMAP" id="MF_00134_B">
    <property type="entry name" value="IGPS_B"/>
    <property type="match status" value="1"/>
</dbReference>
<keyword evidence="12" id="KW-1185">Reference proteome</keyword>
<dbReference type="PANTHER" id="PTHR22854">
    <property type="entry name" value="TRYPTOPHAN BIOSYNTHESIS PROTEIN"/>
    <property type="match status" value="1"/>
</dbReference>
<dbReference type="PANTHER" id="PTHR22854:SF2">
    <property type="entry name" value="INDOLE-3-GLYCEROL-PHOSPHATE SYNTHASE"/>
    <property type="match status" value="1"/>
</dbReference>
<dbReference type="HAMAP" id="MF_00134_A">
    <property type="entry name" value="IGPS_A"/>
    <property type="match status" value="1"/>
</dbReference>
<dbReference type="GO" id="GO:0004640">
    <property type="term" value="F:phosphoribosylanthranilate isomerase activity"/>
    <property type="evidence" value="ECO:0007669"/>
    <property type="project" value="TreeGrafter"/>
</dbReference>
<dbReference type="PROSITE" id="PS00614">
    <property type="entry name" value="IGPS"/>
    <property type="match status" value="1"/>
</dbReference>
<dbReference type="UniPathway" id="UPA00035">
    <property type="reaction ID" value="UER00043"/>
</dbReference>
<evidence type="ECO:0000256" key="6">
    <source>
        <dbReference type="ARBA" id="ARBA00022822"/>
    </source>
</evidence>
<dbReference type="InterPro" id="IPR013785">
    <property type="entry name" value="Aldolase_TIM"/>
</dbReference>
<reference evidence="11" key="1">
    <citation type="submission" date="2020-11" db="EMBL/GenBank/DDBJ databases">
        <title>Multidrug resistant novel bacterium Savagea serpentis sp. nov., isolated from the scats of a vine snake (Ahaetulla nasuta).</title>
        <authorList>
            <person name="Venkata Ramana V."/>
            <person name="Vikas Patil S."/>
            <person name="Yogita Lugani V."/>
        </authorList>
    </citation>
    <scope>NUCLEOTIDE SEQUENCE</scope>
    <source>
        <strain evidence="11">SN6</strain>
    </source>
</reference>
<organism evidence="11 12">
    <name type="scientific">Savagea serpentis</name>
    <dbReference type="NCBI Taxonomy" id="2785297"/>
    <lineage>
        <taxon>Bacteria</taxon>
        <taxon>Bacillati</taxon>
        <taxon>Bacillota</taxon>
        <taxon>Bacilli</taxon>
        <taxon>Bacillales</taxon>
        <taxon>Caryophanaceae</taxon>
        <taxon>Savagea</taxon>
    </lineage>
</organism>
<dbReference type="InterPro" id="IPR045186">
    <property type="entry name" value="Indole-3-glycerol_P_synth"/>
</dbReference>
<dbReference type="NCBIfam" id="NF001377">
    <property type="entry name" value="PRK00278.2-4"/>
    <property type="match status" value="1"/>
</dbReference>
<dbReference type="Gene3D" id="3.20.20.70">
    <property type="entry name" value="Aldolase class I"/>
    <property type="match status" value="1"/>
</dbReference>
<evidence type="ECO:0000256" key="4">
    <source>
        <dbReference type="ARBA" id="ARBA00022605"/>
    </source>
</evidence>
<evidence type="ECO:0000256" key="9">
    <source>
        <dbReference type="HAMAP-Rule" id="MF_00134"/>
    </source>
</evidence>
<dbReference type="RefSeq" id="WP_194562749.1">
    <property type="nucleotide sequence ID" value="NZ_JADKPV010000003.1"/>
</dbReference>
<dbReference type="EMBL" id="JADKPV010000003">
    <property type="protein sequence ID" value="MBF4501264.1"/>
    <property type="molecule type" value="Genomic_DNA"/>
</dbReference>
<dbReference type="FunFam" id="3.20.20.70:FF:000024">
    <property type="entry name" value="Indole-3-glycerol phosphate synthase"/>
    <property type="match status" value="1"/>
</dbReference>